<proteinExistence type="predicted"/>
<organism evidence="2 3">
    <name type="scientific">Nocardia nova</name>
    <dbReference type="NCBI Taxonomy" id="37330"/>
    <lineage>
        <taxon>Bacteria</taxon>
        <taxon>Bacillati</taxon>
        <taxon>Actinomycetota</taxon>
        <taxon>Actinomycetes</taxon>
        <taxon>Mycobacteriales</taxon>
        <taxon>Nocardiaceae</taxon>
        <taxon>Nocardia</taxon>
    </lineage>
</organism>
<protein>
    <recommendedName>
        <fullName evidence="1">HTH cro/C1-type domain-containing protein</fullName>
    </recommendedName>
</protein>
<dbReference type="InterPro" id="IPR010982">
    <property type="entry name" value="Lambda_DNA-bd_dom_sf"/>
</dbReference>
<evidence type="ECO:0000313" key="3">
    <source>
        <dbReference type="Proteomes" id="UP000239874"/>
    </source>
</evidence>
<gene>
    <name evidence="2" type="ORF">C5E45_20440</name>
</gene>
<dbReference type="CDD" id="cd00093">
    <property type="entry name" value="HTH_XRE"/>
    <property type="match status" value="1"/>
</dbReference>
<dbReference type="Proteomes" id="UP000239874">
    <property type="component" value="Unassembled WGS sequence"/>
</dbReference>
<dbReference type="RefSeq" id="WP_104380214.1">
    <property type="nucleotide sequence ID" value="NZ_PSZC01000014.1"/>
</dbReference>
<dbReference type="SUPFAM" id="SSF47413">
    <property type="entry name" value="lambda repressor-like DNA-binding domains"/>
    <property type="match status" value="1"/>
</dbReference>
<evidence type="ECO:0000313" key="2">
    <source>
        <dbReference type="EMBL" id="PPJ36419.1"/>
    </source>
</evidence>
<dbReference type="AlphaFoldDB" id="A0A2S6AMI0"/>
<reference evidence="2 3" key="1">
    <citation type="submission" date="2018-02" db="EMBL/GenBank/DDBJ databases">
        <title>8 Nocardia nova and 1 Nocardia cyriacigeorgica strain used for evolution to TMP-SMX.</title>
        <authorList>
            <person name="Mehta H."/>
            <person name="Weng J."/>
            <person name="Shamoo Y."/>
        </authorList>
    </citation>
    <scope>NUCLEOTIDE SEQUENCE [LARGE SCALE GENOMIC DNA]</scope>
    <source>
        <strain evidence="2 3">MDA3139</strain>
    </source>
</reference>
<accession>A0A2S6AMI0</accession>
<evidence type="ECO:0000259" key="1">
    <source>
        <dbReference type="PROSITE" id="PS50943"/>
    </source>
</evidence>
<comment type="caution">
    <text evidence="2">The sequence shown here is derived from an EMBL/GenBank/DDBJ whole genome shotgun (WGS) entry which is preliminary data.</text>
</comment>
<dbReference type="EMBL" id="PSZC01000014">
    <property type="protein sequence ID" value="PPJ36419.1"/>
    <property type="molecule type" value="Genomic_DNA"/>
</dbReference>
<dbReference type="Gene3D" id="1.10.260.40">
    <property type="entry name" value="lambda repressor-like DNA-binding domains"/>
    <property type="match status" value="1"/>
</dbReference>
<dbReference type="PROSITE" id="PS50943">
    <property type="entry name" value="HTH_CROC1"/>
    <property type="match status" value="1"/>
</dbReference>
<feature type="domain" description="HTH cro/C1-type" evidence="1">
    <location>
        <begin position="12"/>
        <end position="66"/>
    </location>
</feature>
<dbReference type="GO" id="GO:0003677">
    <property type="term" value="F:DNA binding"/>
    <property type="evidence" value="ECO:0007669"/>
    <property type="project" value="InterPro"/>
</dbReference>
<sequence>MSHDENAFGDLMRSLREQRGLSLKALGALTMYAKTHLYYIEQGERTPTTELATRLDDALQADGALLAAAGHAALRRLLTTAAQESTELVRWVNEEPADGIAQDALARELSSIARGYVHRPPLPLLSDLLSVRKKIARQLELARRLHRRRELALMGAVAVQLLGELTDDVAGNSEAAMRHVLAGELLAQEAAHPGLRAWVAGTKALIAEWSPQPRTALGIIDDAAGWAPPGDYRVRLFALQARCAGRLGDAHLARSAAARTVAAAEEAGDTRDEVTAFGGALTFPHPKMAYYLGCAYRSIGDHQDAERWSMDAINQYTAGPAEQRSYGDEALARVEVGLSRIARNELEGAGEILSPVLELPTEQRITCIMEGMSTVVGALREHRHAQAPVARDLREIIRGYTARSAVALR</sequence>
<dbReference type="SMART" id="SM00530">
    <property type="entry name" value="HTH_XRE"/>
    <property type="match status" value="1"/>
</dbReference>
<dbReference type="InterPro" id="IPR001387">
    <property type="entry name" value="Cro/C1-type_HTH"/>
</dbReference>
<dbReference type="Pfam" id="PF13560">
    <property type="entry name" value="HTH_31"/>
    <property type="match status" value="1"/>
</dbReference>
<name>A0A2S6AMI0_9NOCA</name>